<dbReference type="InterPro" id="IPR006439">
    <property type="entry name" value="HAD-SF_hydro_IA"/>
</dbReference>
<dbReference type="NCBIfam" id="TIGR01549">
    <property type="entry name" value="HAD-SF-IA-v1"/>
    <property type="match status" value="1"/>
</dbReference>
<evidence type="ECO:0000313" key="5">
    <source>
        <dbReference type="EMBL" id="QCI27674.1"/>
    </source>
</evidence>
<reference evidence="6 7" key="2">
    <citation type="submission" date="2018-11" db="EMBL/GenBank/DDBJ databases">
        <title>Genomic Encyclopedia of Type Strains, Phase IV (KMG-IV): sequencing the most valuable type-strain genomes for metagenomic binning, comparative biology and taxonomic classification.</title>
        <authorList>
            <person name="Goeker M."/>
        </authorList>
    </citation>
    <scope>NUCLEOTIDE SEQUENCE [LARGE SCALE GENOMIC DNA]</scope>
    <source>
        <strain evidence="6 7">DSM 27783</strain>
    </source>
</reference>
<comment type="similarity">
    <text evidence="3">Belongs to the HAD-like hydrolase superfamily. CbbY/CbbZ/Gph/YieH family.</text>
</comment>
<evidence type="ECO:0000256" key="4">
    <source>
        <dbReference type="ARBA" id="ARBA00013078"/>
    </source>
</evidence>
<reference evidence="8" key="1">
    <citation type="submission" date="2018-03" db="EMBL/GenBank/DDBJ databases">
        <title>A comparative analysis of the Nautiliaceae.</title>
        <authorList>
            <person name="Grosche A."/>
            <person name="Smedile F."/>
            <person name="Vetriani C."/>
        </authorList>
    </citation>
    <scope>NUCLEOTIDE SEQUENCE [LARGE SCALE GENOMIC DNA]</scope>
    <source>
        <strain evidence="8">TB6</strain>
    </source>
</reference>
<dbReference type="EMBL" id="CP027432">
    <property type="protein sequence ID" value="QCI27674.1"/>
    <property type="molecule type" value="Genomic_DNA"/>
</dbReference>
<dbReference type="GO" id="GO:0005829">
    <property type="term" value="C:cytosol"/>
    <property type="evidence" value="ECO:0007669"/>
    <property type="project" value="TreeGrafter"/>
</dbReference>
<dbReference type="EMBL" id="RJVK01000002">
    <property type="protein sequence ID" value="ROR40151.1"/>
    <property type="molecule type" value="Genomic_DNA"/>
</dbReference>
<evidence type="ECO:0000313" key="6">
    <source>
        <dbReference type="EMBL" id="ROR40151.1"/>
    </source>
</evidence>
<protein>
    <recommendedName>
        <fullName evidence="4">phosphoglycolate phosphatase</fullName>
        <ecNumber evidence="4">3.1.3.18</ecNumber>
    </recommendedName>
</protein>
<dbReference type="Gene3D" id="1.10.150.240">
    <property type="entry name" value="Putative phosphatase, domain 2"/>
    <property type="match status" value="1"/>
</dbReference>
<reference evidence="5" key="3">
    <citation type="submission" date="2019-06" db="EMBL/GenBank/DDBJ databases">
        <title>A comparative analysis of the Nautiliaceae.</title>
        <authorList>
            <person name="Grosche A."/>
            <person name="Smedile F."/>
            <person name="Vetriani C."/>
        </authorList>
    </citation>
    <scope>NUCLEOTIDE SEQUENCE</scope>
    <source>
        <strain evidence="5">TB6</strain>
    </source>
</reference>
<dbReference type="SFLD" id="SFLDG01129">
    <property type="entry name" value="C1.5:_HAD__Beta-PGM__Phosphata"/>
    <property type="match status" value="1"/>
</dbReference>
<evidence type="ECO:0000313" key="7">
    <source>
        <dbReference type="Proteomes" id="UP000272781"/>
    </source>
</evidence>
<dbReference type="SUPFAM" id="SSF56784">
    <property type="entry name" value="HAD-like"/>
    <property type="match status" value="1"/>
</dbReference>
<dbReference type="PANTHER" id="PTHR43434">
    <property type="entry name" value="PHOSPHOGLYCOLATE PHOSPHATASE"/>
    <property type="match status" value="1"/>
</dbReference>
<dbReference type="InterPro" id="IPR023214">
    <property type="entry name" value="HAD_sf"/>
</dbReference>
<dbReference type="SFLD" id="SFLDG01135">
    <property type="entry name" value="C1.5.6:_HAD__Beta-PGM__Phospha"/>
    <property type="match status" value="1"/>
</dbReference>
<dbReference type="Proteomes" id="UP000298805">
    <property type="component" value="Chromosome"/>
</dbReference>
<dbReference type="SFLD" id="SFLDS00003">
    <property type="entry name" value="Haloacid_Dehalogenase"/>
    <property type="match status" value="1"/>
</dbReference>
<organism evidence="6 7">
    <name type="scientific">Caminibacter pacificus</name>
    <dbReference type="NCBI Taxonomy" id="1424653"/>
    <lineage>
        <taxon>Bacteria</taxon>
        <taxon>Pseudomonadati</taxon>
        <taxon>Campylobacterota</taxon>
        <taxon>Epsilonproteobacteria</taxon>
        <taxon>Nautiliales</taxon>
        <taxon>Nautiliaceae</taxon>
        <taxon>Caminibacter</taxon>
    </lineage>
</organism>
<dbReference type="RefSeq" id="WP_123352534.1">
    <property type="nucleotide sequence ID" value="NZ_CP027432.2"/>
</dbReference>
<dbReference type="GO" id="GO:0008967">
    <property type="term" value="F:phosphoglycolate phosphatase activity"/>
    <property type="evidence" value="ECO:0007669"/>
    <property type="project" value="UniProtKB-EC"/>
</dbReference>
<comment type="catalytic activity">
    <reaction evidence="1">
        <text>2-phosphoglycolate + H2O = glycolate + phosphate</text>
        <dbReference type="Rhea" id="RHEA:14369"/>
        <dbReference type="ChEBI" id="CHEBI:15377"/>
        <dbReference type="ChEBI" id="CHEBI:29805"/>
        <dbReference type="ChEBI" id="CHEBI:43474"/>
        <dbReference type="ChEBI" id="CHEBI:58033"/>
        <dbReference type="EC" id="3.1.3.18"/>
    </reaction>
</comment>
<keyword evidence="5" id="KW-0378">Hydrolase</keyword>
<evidence type="ECO:0000256" key="2">
    <source>
        <dbReference type="ARBA" id="ARBA00004818"/>
    </source>
</evidence>
<dbReference type="PANTHER" id="PTHR43434:SF1">
    <property type="entry name" value="PHOSPHOGLYCOLATE PHOSPHATASE"/>
    <property type="match status" value="1"/>
</dbReference>
<dbReference type="InterPro" id="IPR041492">
    <property type="entry name" value="HAD_2"/>
</dbReference>
<dbReference type="InterPro" id="IPR023198">
    <property type="entry name" value="PGP-like_dom2"/>
</dbReference>
<accession>A0AAJ4RCZ0</accession>
<proteinExistence type="inferred from homology"/>
<dbReference type="AlphaFoldDB" id="A0AAJ4RCZ0"/>
<dbReference type="InterPro" id="IPR050155">
    <property type="entry name" value="HAD-like_hydrolase_sf"/>
</dbReference>
<dbReference type="Pfam" id="PF13419">
    <property type="entry name" value="HAD_2"/>
    <property type="match status" value="1"/>
</dbReference>
<dbReference type="InterPro" id="IPR036412">
    <property type="entry name" value="HAD-like_sf"/>
</dbReference>
<sequence length="213" mass="24277">MRVILFDLDGTLIDSTEAILEGFRVVFEKFGKTPASDDEVKKLIGLPLDIMFENLGIKEGVWDYVNAYKEHYRKISKQKTILLPNAKEAILKAKEFARLGIVTTKTGLYSKELLEHFGVMKYFEVLIGREHVENPKPHPEPILKALHQMNANKEAAWMIGDTCLDMVSAKEAGIKYVGVEFKYESQENMKKCAEIIKPDVLKAVEYIREVAKL</sequence>
<evidence type="ECO:0000256" key="3">
    <source>
        <dbReference type="ARBA" id="ARBA00006171"/>
    </source>
</evidence>
<gene>
    <name evidence="5" type="ORF">C6V80_01445</name>
    <name evidence="6" type="ORF">EDC58_1138</name>
</gene>
<dbReference type="Gene3D" id="3.40.50.1000">
    <property type="entry name" value="HAD superfamily/HAD-like"/>
    <property type="match status" value="1"/>
</dbReference>
<dbReference type="EC" id="3.1.3.18" evidence="4"/>
<evidence type="ECO:0000313" key="8">
    <source>
        <dbReference type="Proteomes" id="UP000298805"/>
    </source>
</evidence>
<name>A0AAJ4RCZ0_9BACT</name>
<comment type="pathway">
    <text evidence="2">Organic acid metabolism; glycolate biosynthesis; glycolate from 2-phosphoglycolate: step 1/1.</text>
</comment>
<dbReference type="GO" id="GO:0006281">
    <property type="term" value="P:DNA repair"/>
    <property type="evidence" value="ECO:0007669"/>
    <property type="project" value="TreeGrafter"/>
</dbReference>
<evidence type="ECO:0000256" key="1">
    <source>
        <dbReference type="ARBA" id="ARBA00000830"/>
    </source>
</evidence>
<keyword evidence="8" id="KW-1185">Reference proteome</keyword>
<dbReference type="Proteomes" id="UP000272781">
    <property type="component" value="Unassembled WGS sequence"/>
</dbReference>